<accession>A0A8H7A312</accession>
<dbReference type="Proteomes" id="UP000623687">
    <property type="component" value="Unassembled WGS sequence"/>
</dbReference>
<evidence type="ECO:0000256" key="1">
    <source>
        <dbReference type="SAM" id="MobiDB-lite"/>
    </source>
</evidence>
<keyword evidence="2" id="KW-0732">Signal</keyword>
<evidence type="ECO:0000313" key="4">
    <source>
        <dbReference type="Proteomes" id="UP000623687"/>
    </source>
</evidence>
<name>A0A8H7A312_PLEOS</name>
<feature type="chain" id="PRO_5034873930" evidence="2">
    <location>
        <begin position="27"/>
        <end position="299"/>
    </location>
</feature>
<organism evidence="3 4">
    <name type="scientific">Pleurotus ostreatus</name>
    <name type="common">Oyster mushroom</name>
    <name type="synonym">White-rot fungus</name>
    <dbReference type="NCBI Taxonomy" id="5322"/>
    <lineage>
        <taxon>Eukaryota</taxon>
        <taxon>Fungi</taxon>
        <taxon>Dikarya</taxon>
        <taxon>Basidiomycota</taxon>
        <taxon>Agaricomycotina</taxon>
        <taxon>Agaricomycetes</taxon>
        <taxon>Agaricomycetidae</taxon>
        <taxon>Agaricales</taxon>
        <taxon>Pleurotineae</taxon>
        <taxon>Pleurotaceae</taxon>
        <taxon>Pleurotus</taxon>
    </lineage>
</organism>
<protein>
    <submittedName>
        <fullName evidence="3">Uncharacterized protein</fullName>
    </submittedName>
</protein>
<dbReference type="OrthoDB" id="3267335at2759"/>
<dbReference type="AlphaFoldDB" id="A0A8H7A312"/>
<feature type="signal peptide" evidence="2">
    <location>
        <begin position="1"/>
        <end position="26"/>
    </location>
</feature>
<evidence type="ECO:0000313" key="3">
    <source>
        <dbReference type="EMBL" id="KAF7436961.1"/>
    </source>
</evidence>
<dbReference type="EMBL" id="JACETU010000002">
    <property type="protein sequence ID" value="KAF7436961.1"/>
    <property type="molecule type" value="Genomic_DNA"/>
</dbReference>
<sequence length="299" mass="31739">MMLPARRWWTAALALCLGSEMRAVEAFQLVNGQMVTDGFSIINSPQPNTPVHDNIVISVDVSSNGKLQAPSAIDSLEIYLVSDALNVNVTVTAGPGFLQGEQGSTVKHLNFRPPPCARDGDYNLTFYEASHNADGNFFVITAIPVRVDQTQNSPTACNANDLQVQPQASSPPPGGNPFLASNSGGNGVPTVTSLPGITTVTVSAGQTRTQLFPSMTYQGPSDPTMTLVLVSQVATITEQSNGPATTEIEVSTTTIMTLTDLSRFLPVSGAQPNVPSLSMLHFVLAGAVVVYRLMDHHMR</sequence>
<comment type="caution">
    <text evidence="3">The sequence shown here is derived from an EMBL/GenBank/DDBJ whole genome shotgun (WGS) entry which is preliminary data.</text>
</comment>
<evidence type="ECO:0000256" key="2">
    <source>
        <dbReference type="SAM" id="SignalP"/>
    </source>
</evidence>
<dbReference type="VEuPathDB" id="FungiDB:PC9H_003795"/>
<proteinExistence type="predicted"/>
<gene>
    <name evidence="3" type="ORF">PC9H_003795</name>
</gene>
<reference evidence="3" key="1">
    <citation type="submission" date="2019-07" db="EMBL/GenBank/DDBJ databases">
        <authorList>
            <person name="Palmer J.M."/>
        </authorList>
    </citation>
    <scope>NUCLEOTIDE SEQUENCE</scope>
    <source>
        <strain evidence="3">PC9</strain>
    </source>
</reference>
<dbReference type="GeneID" id="59373613"/>
<keyword evidence="4" id="KW-1185">Reference proteome</keyword>
<feature type="region of interest" description="Disordered" evidence="1">
    <location>
        <begin position="163"/>
        <end position="187"/>
    </location>
</feature>
<dbReference type="RefSeq" id="XP_036634860.1">
    <property type="nucleotide sequence ID" value="XM_036773387.1"/>
</dbReference>